<name>A0A3S3PUU5_9ACAR</name>
<dbReference type="SUPFAM" id="SSF52799">
    <property type="entry name" value="(Phosphotyrosine protein) phosphatases II"/>
    <property type="match status" value="1"/>
</dbReference>
<evidence type="ECO:0000313" key="6">
    <source>
        <dbReference type="EMBL" id="RWS08543.1"/>
    </source>
</evidence>
<sequence length="88" mass="10635">MAYLMATKKLKMEEAYEYVKSRRKIVSPNFNFMGQLLNFEQQLFGVRSVISSSPRYNFIDFRHTHHMQPVSDVRHEQFDNVEQLDFWT</sequence>
<dbReference type="Proteomes" id="UP000285301">
    <property type="component" value="Unassembled WGS sequence"/>
</dbReference>
<dbReference type="GO" id="GO:0005737">
    <property type="term" value="C:cytoplasm"/>
    <property type="evidence" value="ECO:0007669"/>
    <property type="project" value="TreeGrafter"/>
</dbReference>
<evidence type="ECO:0000256" key="2">
    <source>
        <dbReference type="ARBA" id="ARBA00013064"/>
    </source>
</evidence>
<comment type="caution">
    <text evidence="6">The sequence shown here is derived from an EMBL/GenBank/DDBJ whole genome shotgun (WGS) entry which is preliminary data.</text>
</comment>
<comment type="similarity">
    <text evidence="1">Belongs to the protein-tyrosine phosphatase family. Non-receptor class dual specificity subfamily.</text>
</comment>
<evidence type="ECO:0000256" key="4">
    <source>
        <dbReference type="ARBA" id="ARBA00022912"/>
    </source>
</evidence>
<dbReference type="InterPro" id="IPR029021">
    <property type="entry name" value="Prot-tyrosine_phosphatase-like"/>
</dbReference>
<feature type="non-terminal residue" evidence="6">
    <location>
        <position position="88"/>
    </location>
</feature>
<evidence type="ECO:0000256" key="3">
    <source>
        <dbReference type="ARBA" id="ARBA00022801"/>
    </source>
</evidence>
<evidence type="ECO:0000313" key="7">
    <source>
        <dbReference type="Proteomes" id="UP000285301"/>
    </source>
</evidence>
<dbReference type="AlphaFoldDB" id="A0A3S3PUU5"/>
<keyword evidence="3" id="KW-0378">Hydrolase</keyword>
<dbReference type="Gene3D" id="3.90.190.10">
    <property type="entry name" value="Protein tyrosine phosphatase superfamily"/>
    <property type="match status" value="1"/>
</dbReference>
<reference evidence="6 7" key="1">
    <citation type="journal article" date="2018" name="Gigascience">
        <title>Genomes of trombidid mites reveal novel predicted allergens and laterally-transferred genes associated with secondary metabolism.</title>
        <authorList>
            <person name="Dong X."/>
            <person name="Chaisiri K."/>
            <person name="Xia D."/>
            <person name="Armstrong S.D."/>
            <person name="Fang Y."/>
            <person name="Donnelly M.J."/>
            <person name="Kadowaki T."/>
            <person name="McGarry J.W."/>
            <person name="Darby A.C."/>
            <person name="Makepeace B.L."/>
        </authorList>
    </citation>
    <scope>NUCLEOTIDE SEQUENCE [LARGE SCALE GENOMIC DNA]</scope>
    <source>
        <strain evidence="6">UoL-WK</strain>
    </source>
</reference>
<dbReference type="GO" id="GO:0043409">
    <property type="term" value="P:negative regulation of MAPK cascade"/>
    <property type="evidence" value="ECO:0007669"/>
    <property type="project" value="TreeGrafter"/>
</dbReference>
<dbReference type="GO" id="GO:0001706">
    <property type="term" value="P:endoderm formation"/>
    <property type="evidence" value="ECO:0007669"/>
    <property type="project" value="TreeGrafter"/>
</dbReference>
<evidence type="ECO:0000259" key="5">
    <source>
        <dbReference type="Pfam" id="PF00782"/>
    </source>
</evidence>
<accession>A0A3S3PUU5</accession>
<feature type="domain" description="Dual specificity phosphatase catalytic" evidence="5">
    <location>
        <begin position="1"/>
        <end position="42"/>
    </location>
</feature>
<protein>
    <recommendedName>
        <fullName evidence="2">protein-tyrosine-phosphatase</fullName>
        <ecNumber evidence="2">3.1.3.48</ecNumber>
    </recommendedName>
</protein>
<dbReference type="GO" id="GO:0004725">
    <property type="term" value="F:protein tyrosine phosphatase activity"/>
    <property type="evidence" value="ECO:0007669"/>
    <property type="project" value="UniProtKB-EC"/>
</dbReference>
<gene>
    <name evidence="6" type="ORF">B4U79_07982</name>
</gene>
<dbReference type="EC" id="3.1.3.48" evidence="2"/>
<dbReference type="EMBL" id="NCKU01002919">
    <property type="protein sequence ID" value="RWS08543.1"/>
    <property type="molecule type" value="Genomic_DNA"/>
</dbReference>
<dbReference type="GO" id="GO:0005634">
    <property type="term" value="C:nucleus"/>
    <property type="evidence" value="ECO:0007669"/>
    <property type="project" value="TreeGrafter"/>
</dbReference>
<keyword evidence="7" id="KW-1185">Reference proteome</keyword>
<dbReference type="InterPro" id="IPR000340">
    <property type="entry name" value="Dual-sp_phosphatase_cat-dom"/>
</dbReference>
<keyword evidence="4" id="KW-0904">Protein phosphatase</keyword>
<dbReference type="PANTHER" id="PTHR10159:SF530">
    <property type="entry name" value="DUAL SPECIFICITY PROTEIN PHOSPHATASE DDB_G0271350-RELATED"/>
    <property type="match status" value="1"/>
</dbReference>
<organism evidence="6 7">
    <name type="scientific">Dinothrombium tinctorium</name>
    <dbReference type="NCBI Taxonomy" id="1965070"/>
    <lineage>
        <taxon>Eukaryota</taxon>
        <taxon>Metazoa</taxon>
        <taxon>Ecdysozoa</taxon>
        <taxon>Arthropoda</taxon>
        <taxon>Chelicerata</taxon>
        <taxon>Arachnida</taxon>
        <taxon>Acari</taxon>
        <taxon>Acariformes</taxon>
        <taxon>Trombidiformes</taxon>
        <taxon>Prostigmata</taxon>
        <taxon>Anystina</taxon>
        <taxon>Parasitengona</taxon>
        <taxon>Trombidioidea</taxon>
        <taxon>Trombidiidae</taxon>
        <taxon>Dinothrombium</taxon>
    </lineage>
</organism>
<evidence type="ECO:0000256" key="1">
    <source>
        <dbReference type="ARBA" id="ARBA00008601"/>
    </source>
</evidence>
<dbReference type="PANTHER" id="PTHR10159">
    <property type="entry name" value="DUAL SPECIFICITY PROTEIN PHOSPHATASE"/>
    <property type="match status" value="1"/>
</dbReference>
<proteinExistence type="inferred from homology"/>
<dbReference type="Pfam" id="PF00782">
    <property type="entry name" value="DSPc"/>
    <property type="match status" value="1"/>
</dbReference>
<dbReference type="STRING" id="1965070.A0A3S3PUU5"/>
<dbReference type="OrthoDB" id="6513877at2759"/>